<keyword evidence="1" id="KW-0472">Membrane</keyword>
<feature type="transmembrane region" description="Helical" evidence="1">
    <location>
        <begin position="120"/>
        <end position="140"/>
    </location>
</feature>
<name>A0AA39IP82_9BILA</name>
<feature type="transmembrane region" description="Helical" evidence="1">
    <location>
        <begin position="216"/>
        <end position="237"/>
    </location>
</feature>
<dbReference type="Proteomes" id="UP001175271">
    <property type="component" value="Unassembled WGS sequence"/>
</dbReference>
<dbReference type="AlphaFoldDB" id="A0AA39IP82"/>
<keyword evidence="3" id="KW-1185">Reference proteome</keyword>
<evidence type="ECO:0000313" key="3">
    <source>
        <dbReference type="Proteomes" id="UP001175271"/>
    </source>
</evidence>
<evidence type="ECO:0000313" key="2">
    <source>
        <dbReference type="EMBL" id="KAK0426957.1"/>
    </source>
</evidence>
<accession>A0AA39IP82</accession>
<sequence length="311" mass="35586">MNGDTRATAIVIASVSVFLVTLVLPVYMFITKLFFNKSQFKKHTAFWIMAHIGIIDCMFMIAIVEACIMTFSQSIVMPLLFETCSAVHIVYEWVLHFLELILALNRVVMILNLRIKFADLFFKMLAVLVWICAFAIVYLFSRYNLEMSYIFDDNAFTINLINTTLSGKQIHSVYYYSDFSAIIASFFCYLIIIVAIIFEKCRFQSVVKIDSHEMRILFQGLVTFVPGTSYWILNMIANWNFTQAPPAVNIAFTILPRLVPVFNMCGYLVLNRYVRDSVKNAILRMFGKKVATVTPITLVSEAVSSSISRNT</sequence>
<comment type="caution">
    <text evidence="2">The sequence shown here is derived from an EMBL/GenBank/DDBJ whole genome shotgun (WGS) entry which is preliminary data.</text>
</comment>
<reference evidence="2" key="1">
    <citation type="submission" date="2023-06" db="EMBL/GenBank/DDBJ databases">
        <title>Genomic analysis of the entomopathogenic nematode Steinernema hermaphroditum.</title>
        <authorList>
            <person name="Schwarz E.M."/>
            <person name="Heppert J.K."/>
            <person name="Baniya A."/>
            <person name="Schwartz H.T."/>
            <person name="Tan C.-H."/>
            <person name="Antoshechkin I."/>
            <person name="Sternberg P.W."/>
            <person name="Goodrich-Blair H."/>
            <person name="Dillman A.R."/>
        </authorList>
    </citation>
    <scope>NUCLEOTIDE SEQUENCE</scope>
    <source>
        <strain evidence="2">PS9179</strain>
        <tissue evidence="2">Whole animal</tissue>
    </source>
</reference>
<gene>
    <name evidence="2" type="ORF">QR680_009988</name>
</gene>
<feature type="transmembrane region" description="Helical" evidence="1">
    <location>
        <begin position="173"/>
        <end position="196"/>
    </location>
</feature>
<proteinExistence type="predicted"/>
<feature type="transmembrane region" description="Helical" evidence="1">
    <location>
        <begin position="47"/>
        <end position="73"/>
    </location>
</feature>
<keyword evidence="1" id="KW-0812">Transmembrane</keyword>
<dbReference type="EMBL" id="JAUCMV010000001">
    <property type="protein sequence ID" value="KAK0426957.1"/>
    <property type="molecule type" value="Genomic_DNA"/>
</dbReference>
<protein>
    <submittedName>
        <fullName evidence="2">Uncharacterized protein</fullName>
    </submittedName>
</protein>
<evidence type="ECO:0000256" key="1">
    <source>
        <dbReference type="SAM" id="Phobius"/>
    </source>
</evidence>
<organism evidence="2 3">
    <name type="scientific">Steinernema hermaphroditum</name>
    <dbReference type="NCBI Taxonomy" id="289476"/>
    <lineage>
        <taxon>Eukaryota</taxon>
        <taxon>Metazoa</taxon>
        <taxon>Ecdysozoa</taxon>
        <taxon>Nematoda</taxon>
        <taxon>Chromadorea</taxon>
        <taxon>Rhabditida</taxon>
        <taxon>Tylenchina</taxon>
        <taxon>Panagrolaimomorpha</taxon>
        <taxon>Strongyloidoidea</taxon>
        <taxon>Steinernematidae</taxon>
        <taxon>Steinernema</taxon>
    </lineage>
</organism>
<keyword evidence="1" id="KW-1133">Transmembrane helix</keyword>
<feature type="transmembrane region" description="Helical" evidence="1">
    <location>
        <begin position="249"/>
        <end position="270"/>
    </location>
</feature>
<feature type="transmembrane region" description="Helical" evidence="1">
    <location>
        <begin position="12"/>
        <end position="35"/>
    </location>
</feature>